<gene>
    <name evidence="7" type="primary">FGENESH: predicted gene_5.119</name>
    <name evidence="8" type="ORF">AAT19DRAFT_13893</name>
    <name evidence="7" type="ORF">BN2166_0025740</name>
</gene>
<name>A0A0K3CCS4_RHOTO</name>
<evidence type="ECO:0000313" key="7">
    <source>
        <dbReference type="EMBL" id="CTR06713.1"/>
    </source>
</evidence>
<sequence length="617" mass="70069">MPQIRLPRSPGPASPLLGADQDAFDFPRPRRRCSRSLVVLAPLALAAVVGLAHSTGRLPDSVQAYAERIPDLRIWRMQGDEPEKVVEEEAVGQDEVVEPEVRVEEEEQEEPLPRIRWSKEDKKLRRYTWTTPKVHSSLSRMLEELSPSQNQTREWLLRSRTNTTGGTGVGLGADDPPRRIRPAPAMTAHPYAPNESEGPGLFGNGSYEKYEDLLQEWRTGRPGEVCEKGLWEDEYTEMHAAMLNRSRKASLLEFVCRQGEYCGGFADRILGMTTSFLYSILTKRAFSITWEQPAPVDLFFDSPFIDWSRPFNKTSSTPVHPVYKDRKLVKNRTEVNAHNWEPPQVDEFMPTFVDQFGGNKNTSWLQLDFNRGVIIRSFSYPKIGEIMSSLGFKMTTAYSCLINYLLRPKPAVFAFIAQYTSFFALPENFVIGIQIRTGDLSMWADYKDAVNSVHKYQQYFTCADSVARTYAHPSQRIIYYLITDSHKLERDVLRRYGDRVVVTGLKQAHVEIKTDTSDGLQAIKKVADGFMRTVAESWIFAGTDFQILTQRSGFGKIPTWLRGKEGTTIALFNEGTDPEYTAQYKAANEGRLPPPIDCSKPEALVTFKQMAQDWSLG</sequence>
<dbReference type="OrthoDB" id="428346at2759"/>
<keyword evidence="5" id="KW-0961">Cell wall biogenesis/degradation</keyword>
<dbReference type="EMBL" id="CWKI01000005">
    <property type="protein sequence ID" value="CTR06713.1"/>
    <property type="molecule type" value="Genomic_DNA"/>
</dbReference>
<evidence type="ECO:0000313" key="9">
    <source>
        <dbReference type="Proteomes" id="UP000199069"/>
    </source>
</evidence>
<reference evidence="8 10" key="2">
    <citation type="journal article" date="2018" name="Elife">
        <title>Functional genomics of lipid metabolism in the oleaginous yeast Rhodosporidium toruloides.</title>
        <authorList>
            <person name="Coradetti S.T."/>
            <person name="Pinel D."/>
            <person name="Geiselman G."/>
            <person name="Ito M."/>
            <person name="Mondo S."/>
            <person name="Reilly M.C."/>
            <person name="Cheng Y.F."/>
            <person name="Bauer S."/>
            <person name="Grigoriev I."/>
            <person name="Gladden J.M."/>
            <person name="Simmons B.A."/>
            <person name="Brem R."/>
            <person name="Arkin A.P."/>
            <person name="Skerker J.M."/>
        </authorList>
    </citation>
    <scope>NUCLEOTIDE SEQUENCE [LARGE SCALE GENOMIC DNA]</scope>
    <source>
        <strain evidence="8 10">NBRC 0880</strain>
    </source>
</reference>
<reference evidence="7 9" key="1">
    <citation type="submission" date="2015-07" db="EMBL/GenBank/DDBJ databases">
        <authorList>
            <person name="Cajimat M.N.B."/>
            <person name="Milazzo M.L."/>
            <person name="Fulhorst C.F."/>
        </authorList>
    </citation>
    <scope>NUCLEOTIDE SEQUENCE [LARGE SCALE GENOMIC DNA]</scope>
    <source>
        <strain evidence="7">Single colony</strain>
    </source>
</reference>
<evidence type="ECO:0000256" key="3">
    <source>
        <dbReference type="ARBA" id="ARBA00022679"/>
    </source>
</evidence>
<dbReference type="GO" id="GO:0006487">
    <property type="term" value="P:protein N-linked glycosylation"/>
    <property type="evidence" value="ECO:0007669"/>
    <property type="project" value="TreeGrafter"/>
</dbReference>
<dbReference type="GO" id="GO:0008107">
    <property type="term" value="F:galactoside 2-alpha-L-fucosyltransferase activity"/>
    <property type="evidence" value="ECO:0007669"/>
    <property type="project" value="InterPro"/>
</dbReference>
<proteinExistence type="inferred from homology"/>
<dbReference type="Proteomes" id="UP000239560">
    <property type="component" value="Unassembled WGS sequence"/>
</dbReference>
<evidence type="ECO:0000256" key="6">
    <source>
        <dbReference type="SAM" id="MobiDB-lite"/>
    </source>
</evidence>
<feature type="region of interest" description="Disordered" evidence="6">
    <location>
        <begin position="1"/>
        <end position="23"/>
    </location>
</feature>
<dbReference type="EMBL" id="LCTV02000005">
    <property type="protein sequence ID" value="PRQ74871.1"/>
    <property type="molecule type" value="Genomic_DNA"/>
</dbReference>
<dbReference type="Proteomes" id="UP000199069">
    <property type="component" value="Unassembled WGS sequence"/>
</dbReference>
<dbReference type="GO" id="GO:0046921">
    <property type="term" value="F:alpha-(1-&gt;6)-fucosyltransferase activity"/>
    <property type="evidence" value="ECO:0007669"/>
    <property type="project" value="TreeGrafter"/>
</dbReference>
<evidence type="ECO:0000313" key="10">
    <source>
        <dbReference type="Proteomes" id="UP000239560"/>
    </source>
</evidence>
<dbReference type="Pfam" id="PF03254">
    <property type="entry name" value="XG_FTase"/>
    <property type="match status" value="1"/>
</dbReference>
<dbReference type="Gene3D" id="3.40.50.11350">
    <property type="match status" value="1"/>
</dbReference>
<evidence type="ECO:0000313" key="8">
    <source>
        <dbReference type="EMBL" id="PRQ74871.1"/>
    </source>
</evidence>
<dbReference type="STRING" id="5286.A0A0K3CCS4"/>
<keyword evidence="2" id="KW-0328">Glycosyltransferase</keyword>
<accession>A0A0K3CCS4</accession>
<dbReference type="PANTHER" id="PTHR13132">
    <property type="entry name" value="ALPHA- 1,6 -FUCOSYLTRANSFERASE"/>
    <property type="match status" value="1"/>
</dbReference>
<evidence type="ECO:0000256" key="1">
    <source>
        <dbReference type="ARBA" id="ARBA00010481"/>
    </source>
</evidence>
<keyword evidence="4" id="KW-0325">Glycoprotein</keyword>
<dbReference type="GO" id="GO:0042546">
    <property type="term" value="P:cell wall biogenesis"/>
    <property type="evidence" value="ECO:0007669"/>
    <property type="project" value="InterPro"/>
</dbReference>
<organism evidence="7 9">
    <name type="scientific">Rhodotorula toruloides</name>
    <name type="common">Yeast</name>
    <name type="synonym">Rhodosporidium toruloides</name>
    <dbReference type="NCBI Taxonomy" id="5286"/>
    <lineage>
        <taxon>Eukaryota</taxon>
        <taxon>Fungi</taxon>
        <taxon>Dikarya</taxon>
        <taxon>Basidiomycota</taxon>
        <taxon>Pucciniomycotina</taxon>
        <taxon>Microbotryomycetes</taxon>
        <taxon>Sporidiobolales</taxon>
        <taxon>Sporidiobolaceae</taxon>
        <taxon>Rhodotorula</taxon>
    </lineage>
</organism>
<dbReference type="OMA" id="EYQDYCK"/>
<evidence type="ECO:0000256" key="4">
    <source>
        <dbReference type="ARBA" id="ARBA00023180"/>
    </source>
</evidence>
<dbReference type="InterPro" id="IPR004938">
    <property type="entry name" value="XG_FTase"/>
</dbReference>
<protein>
    <submittedName>
        <fullName evidence="7 8">Proteophosphoglycan ppg4</fullName>
    </submittedName>
</protein>
<comment type="similarity">
    <text evidence="1">Belongs to the glycosyltransferase 37 family.</text>
</comment>
<evidence type="ECO:0000256" key="2">
    <source>
        <dbReference type="ARBA" id="ARBA00022676"/>
    </source>
</evidence>
<dbReference type="GO" id="GO:0071555">
    <property type="term" value="P:cell wall organization"/>
    <property type="evidence" value="ECO:0007669"/>
    <property type="project" value="UniProtKB-KW"/>
</dbReference>
<evidence type="ECO:0000256" key="5">
    <source>
        <dbReference type="ARBA" id="ARBA00023316"/>
    </source>
</evidence>
<dbReference type="PANTHER" id="PTHR13132:SF29">
    <property type="entry name" value="ALPHA-(1,6)-FUCOSYLTRANSFERASE"/>
    <property type="match status" value="1"/>
</dbReference>
<keyword evidence="9" id="KW-1185">Reference proteome</keyword>
<dbReference type="GO" id="GO:0016020">
    <property type="term" value="C:membrane"/>
    <property type="evidence" value="ECO:0007669"/>
    <property type="project" value="InterPro"/>
</dbReference>
<keyword evidence="3" id="KW-0808">Transferase</keyword>
<dbReference type="AlphaFoldDB" id="A0A0K3CCS4"/>